<accession>A0A937L594</accession>
<comment type="caution">
    <text evidence="1">The sequence shown here is derived from an EMBL/GenBank/DDBJ whole genome shotgun (WGS) entry which is preliminary data.</text>
</comment>
<organism evidence="1 2">
    <name type="scientific">PS1 clade bacterium</name>
    <dbReference type="NCBI Taxonomy" id="2175152"/>
    <lineage>
        <taxon>Bacteria</taxon>
        <taxon>Pseudomonadati</taxon>
        <taxon>Pseudomonadota</taxon>
        <taxon>Alphaproteobacteria</taxon>
        <taxon>PS1 clade</taxon>
    </lineage>
</organism>
<evidence type="ECO:0000313" key="1">
    <source>
        <dbReference type="EMBL" id="MBL6761682.1"/>
    </source>
</evidence>
<dbReference type="Pfam" id="PF10722">
    <property type="entry name" value="YbjN"/>
    <property type="match status" value="1"/>
</dbReference>
<sequence length="164" mass="18270">MSSAAQQAHIEHPIDLIEGLAASREWPFERGTEDDMNVCVSGAHCDYHLAISWRPDLGGLHLASVLDTRAPKGKRNDVHELLALINEQLWLGHFDIWSGDGAILFRNTMFVSGQGLSEGQCEELINHALETCERFFPAFQFLIWAGHSPQQALESSLFETRGDA</sequence>
<dbReference type="InterPro" id="IPR019660">
    <property type="entry name" value="Put_sensory_transdc_reg_YbjN"/>
</dbReference>
<dbReference type="CDD" id="cd17033">
    <property type="entry name" value="DR1245-like"/>
    <property type="match status" value="1"/>
</dbReference>
<reference evidence="1" key="1">
    <citation type="submission" date="2020-10" db="EMBL/GenBank/DDBJ databases">
        <title>Microbiome of the Black Sea water column analyzed by genome centric metagenomics.</title>
        <authorList>
            <person name="Cabello-Yeves P.J."/>
            <person name="Callieri C."/>
            <person name="Picazo A."/>
            <person name="Mehrshad M."/>
            <person name="Haro-Moreno J.M."/>
            <person name="Roda-Garcia J."/>
            <person name="Dzembekova N."/>
            <person name="Slabakova V."/>
            <person name="Slabakova N."/>
            <person name="Moncheva S."/>
            <person name="Rodriguez-Valera F."/>
        </authorList>
    </citation>
    <scope>NUCLEOTIDE SEQUENCE</scope>
    <source>
        <strain evidence="1">BS307-5m-G5</strain>
    </source>
</reference>
<dbReference type="AlphaFoldDB" id="A0A937L594"/>
<protein>
    <submittedName>
        <fullName evidence="1">YbjN domain-containing protein</fullName>
    </submittedName>
</protein>
<dbReference type="Proteomes" id="UP000785783">
    <property type="component" value="Unassembled WGS sequence"/>
</dbReference>
<gene>
    <name evidence="1" type="ORF">ISQ19_03185</name>
</gene>
<name>A0A937L594_9PROT</name>
<evidence type="ECO:0000313" key="2">
    <source>
        <dbReference type="Proteomes" id="UP000785783"/>
    </source>
</evidence>
<proteinExistence type="predicted"/>
<dbReference type="EMBL" id="JADHOK010000027">
    <property type="protein sequence ID" value="MBL6761682.1"/>
    <property type="molecule type" value="Genomic_DNA"/>
</dbReference>